<gene>
    <name evidence="1" type="ORF">VFH_III068440</name>
</gene>
<protein>
    <submittedName>
        <fullName evidence="1">Uncharacterized protein</fullName>
    </submittedName>
</protein>
<accession>A0AAV0ZX68</accession>
<evidence type="ECO:0000313" key="1">
    <source>
        <dbReference type="EMBL" id="CAI8603044.1"/>
    </source>
</evidence>
<name>A0AAV0ZX68_VICFA</name>
<evidence type="ECO:0000313" key="2">
    <source>
        <dbReference type="Proteomes" id="UP001157006"/>
    </source>
</evidence>
<proteinExistence type="predicted"/>
<reference evidence="1 2" key="1">
    <citation type="submission" date="2023-01" db="EMBL/GenBank/DDBJ databases">
        <authorList>
            <person name="Kreplak J."/>
        </authorList>
    </citation>
    <scope>NUCLEOTIDE SEQUENCE [LARGE SCALE GENOMIC DNA]</scope>
</reference>
<dbReference type="EMBL" id="OX451738">
    <property type="protein sequence ID" value="CAI8603044.1"/>
    <property type="molecule type" value="Genomic_DNA"/>
</dbReference>
<sequence>MEDVWTMKRELPDFMGTNPVGWISAAEKFFEKNKIHSEDKLQWAFMSMEDEGAMLWFYYWCEENPDADWNSLFKAMTREFGAQMVQNQESKPKLWKVIETHDKPKLEEMNFTVEREAKGYAKVESDSKEIVDIVIETDYRKRGAKAKCDRRMNKMQRK</sequence>
<dbReference type="Proteomes" id="UP001157006">
    <property type="component" value="Chromosome 3"/>
</dbReference>
<organism evidence="1 2">
    <name type="scientific">Vicia faba</name>
    <name type="common">Broad bean</name>
    <name type="synonym">Faba vulgaris</name>
    <dbReference type="NCBI Taxonomy" id="3906"/>
    <lineage>
        <taxon>Eukaryota</taxon>
        <taxon>Viridiplantae</taxon>
        <taxon>Streptophyta</taxon>
        <taxon>Embryophyta</taxon>
        <taxon>Tracheophyta</taxon>
        <taxon>Spermatophyta</taxon>
        <taxon>Magnoliopsida</taxon>
        <taxon>eudicotyledons</taxon>
        <taxon>Gunneridae</taxon>
        <taxon>Pentapetalae</taxon>
        <taxon>rosids</taxon>
        <taxon>fabids</taxon>
        <taxon>Fabales</taxon>
        <taxon>Fabaceae</taxon>
        <taxon>Papilionoideae</taxon>
        <taxon>50 kb inversion clade</taxon>
        <taxon>NPAAA clade</taxon>
        <taxon>Hologalegina</taxon>
        <taxon>IRL clade</taxon>
        <taxon>Fabeae</taxon>
        <taxon>Vicia</taxon>
    </lineage>
</organism>
<keyword evidence="2" id="KW-1185">Reference proteome</keyword>
<dbReference type="AlphaFoldDB" id="A0AAV0ZX68"/>